<protein>
    <submittedName>
        <fullName evidence="2">Uncharacterized protein</fullName>
    </submittedName>
</protein>
<dbReference type="RefSeq" id="WP_064067885.1">
    <property type="nucleotide sequence ID" value="NZ_BAAASF010000002.1"/>
</dbReference>
<feature type="region of interest" description="Disordered" evidence="1">
    <location>
        <begin position="63"/>
        <end position="105"/>
    </location>
</feature>
<gene>
    <name evidence="2" type="ORF">ABZ508_30135</name>
</gene>
<dbReference type="Proteomes" id="UP001550378">
    <property type="component" value="Unassembled WGS sequence"/>
</dbReference>
<evidence type="ECO:0000256" key="1">
    <source>
        <dbReference type="SAM" id="MobiDB-lite"/>
    </source>
</evidence>
<keyword evidence="3" id="KW-1185">Reference proteome</keyword>
<proteinExistence type="predicted"/>
<accession>A0ABV2WE43</accession>
<organism evidence="2 3">
    <name type="scientific">Streptomyces lavendulocolor</name>
    <dbReference type="NCBI Taxonomy" id="67316"/>
    <lineage>
        <taxon>Bacteria</taxon>
        <taxon>Bacillati</taxon>
        <taxon>Actinomycetota</taxon>
        <taxon>Actinomycetes</taxon>
        <taxon>Kitasatosporales</taxon>
        <taxon>Streptomycetaceae</taxon>
        <taxon>Streptomyces</taxon>
    </lineage>
</organism>
<evidence type="ECO:0000313" key="3">
    <source>
        <dbReference type="Proteomes" id="UP001550378"/>
    </source>
</evidence>
<reference evidence="2 3" key="1">
    <citation type="submission" date="2024-06" db="EMBL/GenBank/DDBJ databases">
        <title>The Natural Products Discovery Center: Release of the First 8490 Sequenced Strains for Exploring Actinobacteria Biosynthetic Diversity.</title>
        <authorList>
            <person name="Kalkreuter E."/>
            <person name="Kautsar S.A."/>
            <person name="Yang D."/>
            <person name="Bader C.D."/>
            <person name="Teijaro C.N."/>
            <person name="Fluegel L."/>
            <person name="Davis C.M."/>
            <person name="Simpson J.R."/>
            <person name="Lauterbach L."/>
            <person name="Steele A.D."/>
            <person name="Gui C."/>
            <person name="Meng S."/>
            <person name="Li G."/>
            <person name="Viehrig K."/>
            <person name="Ye F."/>
            <person name="Su P."/>
            <person name="Kiefer A.F."/>
            <person name="Nichols A."/>
            <person name="Cepeda A.J."/>
            <person name="Yan W."/>
            <person name="Fan B."/>
            <person name="Jiang Y."/>
            <person name="Adhikari A."/>
            <person name="Zheng C.-J."/>
            <person name="Schuster L."/>
            <person name="Cowan T.M."/>
            <person name="Smanski M.J."/>
            <person name="Chevrette M.G."/>
            <person name="De Carvalho L.P.S."/>
            <person name="Shen B."/>
        </authorList>
    </citation>
    <scope>NUCLEOTIDE SEQUENCE [LARGE SCALE GENOMIC DNA]</scope>
    <source>
        <strain evidence="2 3">NPDC006337</strain>
    </source>
</reference>
<dbReference type="GeneID" id="300120656"/>
<comment type="caution">
    <text evidence="2">The sequence shown here is derived from an EMBL/GenBank/DDBJ whole genome shotgun (WGS) entry which is preliminary data.</text>
</comment>
<sequence>MTTYVITIPGTFLRELTDEARSVLVRKLRPADPRQTSLGRAEELDVLTVNENGTFSVRLEVEAHDSHSAEEAARRTATEALREAGYAEDDAPTGPAAVTGIDTPT</sequence>
<dbReference type="EMBL" id="JBEXZR010000038">
    <property type="protein sequence ID" value="MEU0711628.1"/>
    <property type="molecule type" value="Genomic_DNA"/>
</dbReference>
<evidence type="ECO:0000313" key="2">
    <source>
        <dbReference type="EMBL" id="MEU0711628.1"/>
    </source>
</evidence>
<feature type="compositionally biased region" description="Basic and acidic residues" evidence="1">
    <location>
        <begin position="63"/>
        <end position="82"/>
    </location>
</feature>
<name>A0ABV2WE43_9ACTN</name>